<evidence type="ECO:0000313" key="3">
    <source>
        <dbReference type="Proteomes" id="UP000283734"/>
    </source>
</evidence>
<proteinExistence type="predicted"/>
<keyword evidence="1" id="KW-1133">Transmembrane helix</keyword>
<accession>A0A418Y391</accession>
<feature type="transmembrane region" description="Helical" evidence="1">
    <location>
        <begin position="29"/>
        <end position="47"/>
    </location>
</feature>
<dbReference type="Proteomes" id="UP000283734">
    <property type="component" value="Unassembled WGS sequence"/>
</dbReference>
<sequence length="160" mass="17710">MRLLLLFAVVIAVIVLLWGSWQWGRRAFLITVVAVVTGLSALLYGMFQESANDQVLLAPEGLELAVSDIRESESGVRLSGSLTNAGELDLAAVDVQIQALACPTAGECRVVYQEQQRLQMYVPAGRQYPFAVVSRHPPDQETVDRWQLRPVARLVYPSSR</sequence>
<gene>
    <name evidence="2" type="ORF">D4A39_03945</name>
</gene>
<keyword evidence="1" id="KW-0812">Transmembrane</keyword>
<comment type="caution">
    <text evidence="2">The sequence shown here is derived from an EMBL/GenBank/DDBJ whole genome shotgun (WGS) entry which is preliminary data.</text>
</comment>
<evidence type="ECO:0008006" key="4">
    <source>
        <dbReference type="Google" id="ProtNLM"/>
    </source>
</evidence>
<evidence type="ECO:0000313" key="2">
    <source>
        <dbReference type="EMBL" id="RJG19997.1"/>
    </source>
</evidence>
<dbReference type="OrthoDB" id="6078550at2"/>
<protein>
    <recommendedName>
        <fullName evidence="4">DUF3426 domain-containing protein</fullName>
    </recommendedName>
</protein>
<dbReference type="RefSeq" id="WP_022984119.1">
    <property type="nucleotide sequence ID" value="NZ_CAXGPP010000026.1"/>
</dbReference>
<dbReference type="AlphaFoldDB" id="A0A418Y391"/>
<dbReference type="EMBL" id="QYYA01000001">
    <property type="protein sequence ID" value="RJG19997.1"/>
    <property type="molecule type" value="Genomic_DNA"/>
</dbReference>
<name>A0A418Y391_9GAMM</name>
<keyword evidence="1" id="KW-0472">Membrane</keyword>
<keyword evidence="3" id="KW-1185">Reference proteome</keyword>
<organism evidence="2 3">
    <name type="scientific">Alcanivorax profundi</name>
    <dbReference type="NCBI Taxonomy" id="2338368"/>
    <lineage>
        <taxon>Bacteria</taxon>
        <taxon>Pseudomonadati</taxon>
        <taxon>Pseudomonadota</taxon>
        <taxon>Gammaproteobacteria</taxon>
        <taxon>Oceanospirillales</taxon>
        <taxon>Alcanivoracaceae</taxon>
        <taxon>Alcanivorax</taxon>
    </lineage>
</organism>
<reference evidence="2 3" key="1">
    <citation type="submission" date="2018-09" db="EMBL/GenBank/DDBJ databases">
        <title>Alcanivorax profundi sp. nov., isolated from 1000 m-depth seawater of the Mariana Trench.</title>
        <authorList>
            <person name="Liu J."/>
        </authorList>
    </citation>
    <scope>NUCLEOTIDE SEQUENCE [LARGE SCALE GENOMIC DNA]</scope>
    <source>
        <strain evidence="2 3">MTEO17</strain>
    </source>
</reference>
<evidence type="ECO:0000256" key="1">
    <source>
        <dbReference type="SAM" id="Phobius"/>
    </source>
</evidence>